<dbReference type="Gene3D" id="1.10.287.310">
    <property type="match status" value="1"/>
</dbReference>
<evidence type="ECO:0000313" key="8">
    <source>
        <dbReference type="Proteomes" id="UP000037386"/>
    </source>
</evidence>
<dbReference type="GO" id="GO:0003735">
    <property type="term" value="F:structural constituent of ribosome"/>
    <property type="evidence" value="ECO:0007669"/>
    <property type="project" value="InterPro"/>
</dbReference>
<keyword evidence="3 5" id="KW-0687">Ribonucleoprotein</keyword>
<accession>A0A0M1MZZ5</accession>
<evidence type="ECO:0000256" key="3">
    <source>
        <dbReference type="ARBA" id="ARBA00023274"/>
    </source>
</evidence>
<evidence type="ECO:0000256" key="4">
    <source>
        <dbReference type="ARBA" id="ARBA00035204"/>
    </source>
</evidence>
<dbReference type="Proteomes" id="UP000037386">
    <property type="component" value="Unassembled WGS sequence"/>
</dbReference>
<evidence type="ECO:0000256" key="2">
    <source>
        <dbReference type="ARBA" id="ARBA00022980"/>
    </source>
</evidence>
<comment type="caution">
    <text evidence="7">The sequence shown here is derived from an EMBL/GenBank/DDBJ whole genome shotgun (WGS) entry which is preliminary data.</text>
</comment>
<dbReference type="GO" id="GO:0006412">
    <property type="term" value="P:translation"/>
    <property type="evidence" value="ECO:0007669"/>
    <property type="project" value="UniProtKB-UniRule"/>
</dbReference>
<dbReference type="PATRIC" id="fig|479893.3.peg.319"/>
<dbReference type="InterPro" id="IPR036049">
    <property type="entry name" value="Ribosomal_uL29_sf"/>
</dbReference>
<keyword evidence="2 5" id="KW-0689">Ribosomal protein</keyword>
<dbReference type="NCBIfam" id="TIGR00012">
    <property type="entry name" value="L29"/>
    <property type="match status" value="1"/>
</dbReference>
<dbReference type="SUPFAM" id="SSF46561">
    <property type="entry name" value="Ribosomal protein L29 (L29p)"/>
    <property type="match status" value="1"/>
</dbReference>
<evidence type="ECO:0000313" key="7">
    <source>
        <dbReference type="EMBL" id="KOR75481.1"/>
    </source>
</evidence>
<gene>
    <name evidence="5 7" type="primary">rpmC</name>
    <name evidence="7" type="ORF">CPX_001527</name>
</gene>
<dbReference type="InterPro" id="IPR050063">
    <property type="entry name" value="Ribosomal_protein_uL29"/>
</dbReference>
<dbReference type="RefSeq" id="WP_053521441.1">
    <property type="nucleotide sequence ID" value="NZ_LHCF01000006.1"/>
</dbReference>
<feature type="compositionally biased region" description="Acidic residues" evidence="6">
    <location>
        <begin position="108"/>
        <end position="118"/>
    </location>
</feature>
<evidence type="ECO:0000256" key="6">
    <source>
        <dbReference type="SAM" id="MobiDB-lite"/>
    </source>
</evidence>
<dbReference type="PANTHER" id="PTHR10916">
    <property type="entry name" value="60S RIBOSOMAL PROTEIN L35/50S RIBOSOMAL PROTEIN L29"/>
    <property type="match status" value="1"/>
</dbReference>
<evidence type="ECO:0000256" key="1">
    <source>
        <dbReference type="ARBA" id="ARBA00009254"/>
    </source>
</evidence>
<dbReference type="Pfam" id="PF00831">
    <property type="entry name" value="Ribosomal_L29"/>
    <property type="match status" value="1"/>
</dbReference>
<feature type="compositionally biased region" description="Basic and acidic residues" evidence="6">
    <location>
        <begin position="68"/>
        <end position="83"/>
    </location>
</feature>
<dbReference type="STRING" id="479893.CPX_001527"/>
<sequence>MKIKDVRKMTNEELNAKILHFKKELFDTKLQLELSKTKNTSRVRKIRIIIAQMKTILNERKLSHDVVVENKPKESKTSVEEQKSIQNNPLENDKAETPKVETEKAETTEVETEQVENE</sequence>
<proteinExistence type="inferred from homology"/>
<dbReference type="EMBL" id="LHCF01000006">
    <property type="protein sequence ID" value="KOR75481.1"/>
    <property type="molecule type" value="Genomic_DNA"/>
</dbReference>
<dbReference type="PANTHER" id="PTHR10916:SF0">
    <property type="entry name" value="LARGE RIBOSOMAL SUBUNIT PROTEIN UL29C"/>
    <property type="match status" value="1"/>
</dbReference>
<reference evidence="8" key="1">
    <citation type="submission" date="2015-05" db="EMBL/GenBank/DDBJ databases">
        <title>Draft genome sequence of 'Candidatus Phytoplasma Pruni' strain CX, a plant pathogenic bacterium.</title>
        <authorList>
            <person name="Lee I.-M."/>
            <person name="Bottner-Parker K.D."/>
            <person name="Shao J."/>
            <person name="Gundersen-Rindal D.E."/>
            <person name="Zhao Y."/>
            <person name="Davis R.E."/>
        </authorList>
    </citation>
    <scope>NUCLEOTIDE SEQUENCE [LARGE SCALE GENOMIC DNA]</scope>
    <source>
        <strain evidence="8">CX</strain>
    </source>
</reference>
<name>A0A0M1MZZ5_9MOLU</name>
<comment type="similarity">
    <text evidence="1 5">Belongs to the universal ribosomal protein uL29 family.</text>
</comment>
<dbReference type="OrthoDB" id="9815192at2"/>
<dbReference type="GO" id="GO:0022625">
    <property type="term" value="C:cytosolic large ribosomal subunit"/>
    <property type="evidence" value="ECO:0007669"/>
    <property type="project" value="TreeGrafter"/>
</dbReference>
<protein>
    <recommendedName>
        <fullName evidence="4 5">Large ribosomal subunit protein uL29</fullName>
    </recommendedName>
</protein>
<organism evidence="7 8">
    <name type="scientific">Candidatus Phytoplasma pruni</name>
    <dbReference type="NCBI Taxonomy" id="479893"/>
    <lineage>
        <taxon>Bacteria</taxon>
        <taxon>Bacillati</taxon>
        <taxon>Mycoplasmatota</taxon>
        <taxon>Mollicutes</taxon>
        <taxon>Acholeplasmatales</taxon>
        <taxon>Acholeplasmataceae</taxon>
        <taxon>Candidatus Phytoplasma</taxon>
        <taxon>16SrIII (X-disease group)</taxon>
    </lineage>
</organism>
<dbReference type="AlphaFoldDB" id="A0A0M1MZZ5"/>
<feature type="region of interest" description="Disordered" evidence="6">
    <location>
        <begin position="68"/>
        <end position="118"/>
    </location>
</feature>
<dbReference type="InterPro" id="IPR001854">
    <property type="entry name" value="Ribosomal_uL29"/>
</dbReference>
<feature type="compositionally biased region" description="Basic and acidic residues" evidence="6">
    <location>
        <begin position="91"/>
        <end position="107"/>
    </location>
</feature>
<dbReference type="CDD" id="cd00427">
    <property type="entry name" value="Ribosomal_L29_HIP"/>
    <property type="match status" value="1"/>
</dbReference>
<dbReference type="HAMAP" id="MF_00374">
    <property type="entry name" value="Ribosomal_uL29"/>
    <property type="match status" value="1"/>
</dbReference>
<evidence type="ECO:0000256" key="5">
    <source>
        <dbReference type="HAMAP-Rule" id="MF_00374"/>
    </source>
</evidence>